<dbReference type="AlphaFoldDB" id="A0A183KE38"/>
<reference evidence="1 2" key="2">
    <citation type="submission" date="2018-11" db="EMBL/GenBank/DDBJ databases">
        <authorList>
            <consortium name="Pathogen Informatics"/>
        </authorList>
    </citation>
    <scope>NUCLEOTIDE SEQUENCE [LARGE SCALE GENOMIC DNA]</scope>
    <source>
        <strain evidence="1">Dakar</strain>
        <strain evidence="2">Dakar, Senegal</strain>
    </source>
</reference>
<name>A0A183KE38_9TREM</name>
<dbReference type="EMBL" id="UZAK01035754">
    <property type="protein sequence ID" value="VDP52048.1"/>
    <property type="molecule type" value="Genomic_DNA"/>
</dbReference>
<protein>
    <submittedName>
        <fullName evidence="1 3">Uncharacterized protein</fullName>
    </submittedName>
</protein>
<evidence type="ECO:0000313" key="3">
    <source>
        <dbReference type="WBParaSite" id="SCUD_0001328401-mRNA-1"/>
    </source>
</evidence>
<gene>
    <name evidence="1" type="ORF">SCUD_LOCUS13281</name>
</gene>
<dbReference type="Proteomes" id="UP000279833">
    <property type="component" value="Unassembled WGS sequence"/>
</dbReference>
<evidence type="ECO:0000313" key="1">
    <source>
        <dbReference type="EMBL" id="VDP52048.1"/>
    </source>
</evidence>
<keyword evidence="2" id="KW-1185">Reference proteome</keyword>
<dbReference type="WBParaSite" id="SCUD_0001328401-mRNA-1">
    <property type="protein sequence ID" value="SCUD_0001328401-mRNA-1"/>
    <property type="gene ID" value="SCUD_0001328401"/>
</dbReference>
<organism evidence="3">
    <name type="scientific">Schistosoma curassoni</name>
    <dbReference type="NCBI Taxonomy" id="6186"/>
    <lineage>
        <taxon>Eukaryota</taxon>
        <taxon>Metazoa</taxon>
        <taxon>Spiralia</taxon>
        <taxon>Lophotrochozoa</taxon>
        <taxon>Platyhelminthes</taxon>
        <taxon>Trematoda</taxon>
        <taxon>Digenea</taxon>
        <taxon>Strigeidida</taxon>
        <taxon>Schistosomatoidea</taxon>
        <taxon>Schistosomatidae</taxon>
        <taxon>Schistosoma</taxon>
    </lineage>
</organism>
<reference evidence="3" key="1">
    <citation type="submission" date="2016-06" db="UniProtKB">
        <authorList>
            <consortium name="WormBaseParasite"/>
        </authorList>
    </citation>
    <scope>IDENTIFICATION</scope>
</reference>
<accession>A0A183KE38</accession>
<sequence length="39" mass="5072">MKCIIKIIYCINHYFHQIHYLLWKYSIVFYLLKIFDKYR</sequence>
<evidence type="ECO:0000313" key="2">
    <source>
        <dbReference type="Proteomes" id="UP000279833"/>
    </source>
</evidence>
<proteinExistence type="predicted"/>